<keyword evidence="1" id="KW-0812">Transmembrane</keyword>
<evidence type="ECO:0000313" key="2">
    <source>
        <dbReference type="EMBL" id="QGM46599.1"/>
    </source>
</evidence>
<feature type="transmembrane region" description="Helical" evidence="1">
    <location>
        <begin position="240"/>
        <end position="259"/>
    </location>
</feature>
<dbReference type="Proteomes" id="UP000309061">
    <property type="component" value="Chromosome"/>
</dbReference>
<dbReference type="EMBL" id="CP046052">
    <property type="protein sequence ID" value="QGM46599.1"/>
    <property type="molecule type" value="Genomic_DNA"/>
</dbReference>
<evidence type="ECO:0000256" key="1">
    <source>
        <dbReference type="SAM" id="Phobius"/>
    </source>
</evidence>
<feature type="transmembrane region" description="Helical" evidence="1">
    <location>
        <begin position="117"/>
        <end position="137"/>
    </location>
</feature>
<feature type="transmembrane region" description="Helical" evidence="1">
    <location>
        <begin position="36"/>
        <end position="60"/>
    </location>
</feature>
<reference evidence="2 3" key="1">
    <citation type="submission" date="2019-11" db="EMBL/GenBank/DDBJ databases">
        <title>The genome sequence of Methylocystis heyeri.</title>
        <authorList>
            <person name="Oshkin I.Y."/>
            <person name="Miroshnikov K."/>
            <person name="Dedysh S.N."/>
        </authorList>
    </citation>
    <scope>NUCLEOTIDE SEQUENCE [LARGE SCALE GENOMIC DNA]</scope>
    <source>
        <strain evidence="2 3">H2</strain>
    </source>
</reference>
<dbReference type="RefSeq" id="WP_136496828.1">
    <property type="nucleotide sequence ID" value="NZ_CP046052.1"/>
</dbReference>
<keyword evidence="1" id="KW-0472">Membrane</keyword>
<feature type="transmembrane region" description="Helical" evidence="1">
    <location>
        <begin position="149"/>
        <end position="175"/>
    </location>
</feature>
<sequence>MLTENLTALEAQFEAHWRIIHAVILQDMRTRFGRTYFSYLIAIIWPLAHLGSGIFGYVLVNKLAPVGEDPTIFLGSGLLPYILCIYPARMIGMAVMQNRQLLSIPRVRPMHLIVSRTILEIMSSFVVCMIFYTVLWAADYDFMPRSMDIAAAAVFASVYFGVALGLFTVMLVALAGPFAATIVIILMIPLYLVSGVYIVPWMMSPAMLDYESYNPLFGLVQWLRSAYYASYDEIVVNKMGVIWMSTGMLFLGLLGERFLRGRF</sequence>
<organism evidence="2 3">
    <name type="scientific">Methylocystis heyeri</name>
    <dbReference type="NCBI Taxonomy" id="391905"/>
    <lineage>
        <taxon>Bacteria</taxon>
        <taxon>Pseudomonadati</taxon>
        <taxon>Pseudomonadota</taxon>
        <taxon>Alphaproteobacteria</taxon>
        <taxon>Hyphomicrobiales</taxon>
        <taxon>Methylocystaceae</taxon>
        <taxon>Methylocystis</taxon>
    </lineage>
</organism>
<dbReference type="OrthoDB" id="8479094at2"/>
<keyword evidence="1" id="KW-1133">Transmembrane helix</keyword>
<feature type="transmembrane region" description="Helical" evidence="1">
    <location>
        <begin position="182"/>
        <end position="203"/>
    </location>
</feature>
<name>A0A6B8KG67_9HYPH</name>
<dbReference type="KEGG" id="mhey:H2LOC_013335"/>
<protein>
    <submittedName>
        <fullName evidence="2">Uncharacterized protein</fullName>
    </submittedName>
</protein>
<evidence type="ECO:0000313" key="3">
    <source>
        <dbReference type="Proteomes" id="UP000309061"/>
    </source>
</evidence>
<proteinExistence type="predicted"/>
<feature type="transmembrane region" description="Helical" evidence="1">
    <location>
        <begin position="72"/>
        <end position="96"/>
    </location>
</feature>
<dbReference type="AlphaFoldDB" id="A0A6B8KG67"/>
<accession>A0A6B8KG67</accession>
<gene>
    <name evidence="2" type="ORF">H2LOC_013335</name>
</gene>
<keyword evidence="3" id="KW-1185">Reference proteome</keyword>